<dbReference type="Proteomes" id="UP000654075">
    <property type="component" value="Unassembled WGS sequence"/>
</dbReference>
<feature type="non-terminal residue" evidence="1">
    <location>
        <position position="1"/>
    </location>
</feature>
<comment type="caution">
    <text evidence="1">The sequence shown here is derived from an EMBL/GenBank/DDBJ whole genome shotgun (WGS) entry which is preliminary data.</text>
</comment>
<feature type="non-terminal residue" evidence="1">
    <location>
        <position position="191"/>
    </location>
</feature>
<organism evidence="1 2">
    <name type="scientific">Polarella glacialis</name>
    <name type="common">Dinoflagellate</name>
    <dbReference type="NCBI Taxonomy" id="89957"/>
    <lineage>
        <taxon>Eukaryota</taxon>
        <taxon>Sar</taxon>
        <taxon>Alveolata</taxon>
        <taxon>Dinophyceae</taxon>
        <taxon>Suessiales</taxon>
        <taxon>Suessiaceae</taxon>
        <taxon>Polarella</taxon>
    </lineage>
</organism>
<gene>
    <name evidence="1" type="ORF">PGLA1383_LOCUS24115</name>
</gene>
<dbReference type="AlphaFoldDB" id="A0A813F3V8"/>
<accession>A0A813F3V8</accession>
<protein>
    <submittedName>
        <fullName evidence="1">Uncharacterized protein</fullName>
    </submittedName>
</protein>
<sequence>ALRELGEEPKWNRLANTQHQHTSAKFGAVVNIWTSRGTVHVQGGGAARFEDALRRVLGEAPSMEAASVAGPPMQAAGVAAKSSSSSSSFLPAYSTSSTSCSSSSSAARTWTLYVDGSCPANRNVREKAVSPAGWGVAVYGPLDAADSNAARTVPGTTADSTACSCELFGPVVIENVSPLSLGAEVGSNNTG</sequence>
<name>A0A813F3V8_POLGL</name>
<dbReference type="OrthoDB" id="10612077at2759"/>
<keyword evidence="2" id="KW-1185">Reference proteome</keyword>
<evidence type="ECO:0000313" key="1">
    <source>
        <dbReference type="EMBL" id="CAE8606127.1"/>
    </source>
</evidence>
<proteinExistence type="predicted"/>
<evidence type="ECO:0000313" key="2">
    <source>
        <dbReference type="Proteomes" id="UP000654075"/>
    </source>
</evidence>
<reference evidence="1" key="1">
    <citation type="submission" date="2021-02" db="EMBL/GenBank/DDBJ databases">
        <authorList>
            <person name="Dougan E. K."/>
            <person name="Rhodes N."/>
            <person name="Thang M."/>
            <person name="Chan C."/>
        </authorList>
    </citation>
    <scope>NUCLEOTIDE SEQUENCE</scope>
</reference>
<dbReference type="EMBL" id="CAJNNV010018690">
    <property type="protein sequence ID" value="CAE8606127.1"/>
    <property type="molecule type" value="Genomic_DNA"/>
</dbReference>